<feature type="domain" description="P-type ATPase N-terminal" evidence="2">
    <location>
        <begin position="23"/>
        <end position="87"/>
    </location>
</feature>
<comment type="caution">
    <text evidence="3">The sequence shown here is derived from an EMBL/GenBank/DDBJ whole genome shotgun (WGS) entry which is preliminary data.</text>
</comment>
<dbReference type="EMBL" id="BLBS01000054">
    <property type="protein sequence ID" value="GET92328.1"/>
    <property type="molecule type" value="Genomic_DNA"/>
</dbReference>
<dbReference type="Gene3D" id="2.70.150.10">
    <property type="entry name" value="Calcium-transporting ATPase, cytoplasmic transduction domain A"/>
    <property type="match status" value="1"/>
</dbReference>
<name>A0A640KSG5_LEITA</name>
<evidence type="ECO:0000259" key="2">
    <source>
        <dbReference type="Pfam" id="PF16209"/>
    </source>
</evidence>
<dbReference type="VEuPathDB" id="TriTrypDB:LtaPh_3425400"/>
<dbReference type="GO" id="GO:0005886">
    <property type="term" value="C:plasma membrane"/>
    <property type="evidence" value="ECO:0007669"/>
    <property type="project" value="TreeGrafter"/>
</dbReference>
<feature type="transmembrane region" description="Helical" evidence="1">
    <location>
        <begin position="62"/>
        <end position="79"/>
    </location>
</feature>
<keyword evidence="1" id="KW-1133">Transmembrane helix</keyword>
<protein>
    <submittedName>
        <fullName evidence="3">Phospholipid-transporting ATPase-like protein</fullName>
    </submittedName>
</protein>
<organism evidence="3 4">
    <name type="scientific">Leishmania tarentolae</name>
    <name type="common">Sauroleishmania tarentolae</name>
    <dbReference type="NCBI Taxonomy" id="5689"/>
    <lineage>
        <taxon>Eukaryota</taxon>
        <taxon>Discoba</taxon>
        <taxon>Euglenozoa</taxon>
        <taxon>Kinetoplastea</taxon>
        <taxon>Metakinetoplastina</taxon>
        <taxon>Trypanosomatida</taxon>
        <taxon>Trypanosomatidae</taxon>
        <taxon>Leishmaniinae</taxon>
        <taxon>Leishmania</taxon>
        <taxon>lizard Leishmania</taxon>
    </lineage>
</organism>
<gene>
    <name evidence="3" type="ORF">LtaPh_3425400</name>
</gene>
<keyword evidence="1" id="KW-0812">Transmembrane</keyword>
<dbReference type="SUPFAM" id="SSF81665">
    <property type="entry name" value="Calcium ATPase, transmembrane domain M"/>
    <property type="match status" value="1"/>
</dbReference>
<dbReference type="GO" id="GO:0140326">
    <property type="term" value="F:ATPase-coupled intramembrane lipid transporter activity"/>
    <property type="evidence" value="ECO:0007669"/>
    <property type="project" value="TreeGrafter"/>
</dbReference>
<dbReference type="GO" id="GO:0045332">
    <property type="term" value="P:phospholipid translocation"/>
    <property type="evidence" value="ECO:0007669"/>
    <property type="project" value="TreeGrafter"/>
</dbReference>
<evidence type="ECO:0000313" key="4">
    <source>
        <dbReference type="Proteomes" id="UP000419144"/>
    </source>
</evidence>
<dbReference type="PANTHER" id="PTHR24092">
    <property type="entry name" value="PROBABLE PHOSPHOLIPID-TRANSPORTING ATPASE"/>
    <property type="match status" value="1"/>
</dbReference>
<proteinExistence type="predicted"/>
<sequence length="575" mass="64045">MRKWVRKQFSKSAKDRSYEQRTIQLNDPHNRTNFCDNHIYSSRYNIFTFLPLNLWEQLHRPINIYFLLIAALQFIPSVAPVSPLTTIFPITVAFLVNTVKEGIDDVRRHRQDAEMNERVYQRVRHGTLELESVASADIHVGDVLILHPFEIAPSDVVILLTSHDSGSAHITTESLDGETGSKKRFAILHQLFKHSQAASSPIAVEPRFRGSTFGTTPTPDSDAAGVDASEAKGIEKRTDVPTLDLRRCCNTVEDHQLHCLRYAYRSRVVLHSEGPNAQLHSYHGSATVCTPRSSLRTWRENRPLTRTTGSDTGDAVKKRGATSDLSTGFCYGVVPAEAALPISADRLHPQEADMSEAVQRHLPMPVMVPLLPCQRTARTVDSMIVESFSSSVDERSGLLGSGGPSQASALLRQSLSQREAGAYDYFDGPEQTLPVTIDNVVYSSSRIGNTHFVIALVVFTGCDTKISMARNVLPTKWPTIDYRFNYLTMLIFCPAHPRVHVCLYRLRASQGGRYSLVPWRLSRPDELQRIFPHPAAAVPDDAIANGATLLQGDGRDLEGVCQLCHPLGRRHAHRS</sequence>
<keyword evidence="1" id="KW-0472">Membrane</keyword>
<reference evidence="3" key="1">
    <citation type="submission" date="2019-11" db="EMBL/GenBank/DDBJ databases">
        <title>Leishmania tarentolae CDS.</title>
        <authorList>
            <person name="Goto Y."/>
            <person name="Yamagishi J."/>
        </authorList>
    </citation>
    <scope>NUCLEOTIDE SEQUENCE [LARGE SCALE GENOMIC DNA]</scope>
    <source>
        <strain evidence="3">Parrot Tar II</strain>
    </source>
</reference>
<dbReference type="OrthoDB" id="377733at2759"/>
<dbReference type="InterPro" id="IPR023298">
    <property type="entry name" value="ATPase_P-typ_TM_dom_sf"/>
</dbReference>
<evidence type="ECO:0000256" key="1">
    <source>
        <dbReference type="SAM" id="Phobius"/>
    </source>
</evidence>
<dbReference type="SUPFAM" id="SSF81653">
    <property type="entry name" value="Calcium ATPase, transduction domain A"/>
    <property type="match status" value="1"/>
</dbReference>
<accession>A0A640KSG5</accession>
<dbReference type="AlphaFoldDB" id="A0A640KSG5"/>
<dbReference type="PANTHER" id="PTHR24092:SF19">
    <property type="entry name" value="PHOSPHOLIPID-TRANSPORTING ATPASE"/>
    <property type="match status" value="1"/>
</dbReference>
<evidence type="ECO:0000313" key="3">
    <source>
        <dbReference type="EMBL" id="GET92328.1"/>
    </source>
</evidence>
<dbReference type="Proteomes" id="UP000419144">
    <property type="component" value="Unassembled WGS sequence"/>
</dbReference>
<dbReference type="InterPro" id="IPR008250">
    <property type="entry name" value="ATPase_P-typ_transduc_dom_A_sf"/>
</dbReference>
<keyword evidence="4" id="KW-1185">Reference proteome</keyword>
<dbReference type="Pfam" id="PF16209">
    <property type="entry name" value="PhoLip_ATPase_N"/>
    <property type="match status" value="1"/>
</dbReference>
<dbReference type="InterPro" id="IPR032631">
    <property type="entry name" value="P-type_ATPase_N"/>
</dbReference>